<name>A0ABX3I4C8_9BACI</name>
<dbReference type="EMBL" id="MRBL01000009">
    <property type="protein sequence ID" value="OMI27977.1"/>
    <property type="molecule type" value="Genomic_DNA"/>
</dbReference>
<reference evidence="1 2" key="1">
    <citation type="submission" date="2016-12" db="EMBL/GenBank/DDBJ databases">
        <title>Bacillus phylogenomics.</title>
        <authorList>
            <person name="Dunlap C."/>
        </authorList>
    </citation>
    <scope>NUCLEOTIDE SEQUENCE [LARGE SCALE GENOMIC DNA]</scope>
    <source>
        <strain evidence="1 2">NRRL B-41327</strain>
    </source>
</reference>
<evidence type="ECO:0000313" key="2">
    <source>
        <dbReference type="Proteomes" id="UP000187046"/>
    </source>
</evidence>
<evidence type="ECO:0000313" key="1">
    <source>
        <dbReference type="EMBL" id="OMI27977.1"/>
    </source>
</evidence>
<sequence>MRRYFARKITYKLDLFYSGGRMSNQDEYDHRYQNHQDLIHPGLSAARINGKKSKQKTLESLVYQQF</sequence>
<accession>A0ABX3I4C8</accession>
<gene>
    <name evidence="1" type="ORF">BTA31_09830</name>
</gene>
<keyword evidence="2" id="KW-1185">Reference proteome</keyword>
<protein>
    <submittedName>
        <fullName evidence="1">Uncharacterized protein</fullName>
    </submittedName>
</protein>
<comment type="caution">
    <text evidence="1">The sequence shown here is derived from an EMBL/GenBank/DDBJ whole genome shotgun (WGS) entry which is preliminary data.</text>
</comment>
<organism evidence="1 2">
    <name type="scientific">Bacillus haynesii</name>
    <dbReference type="NCBI Taxonomy" id="1925021"/>
    <lineage>
        <taxon>Bacteria</taxon>
        <taxon>Bacillati</taxon>
        <taxon>Bacillota</taxon>
        <taxon>Bacilli</taxon>
        <taxon>Bacillales</taxon>
        <taxon>Bacillaceae</taxon>
        <taxon>Bacillus</taxon>
    </lineage>
</organism>
<dbReference type="Proteomes" id="UP000187046">
    <property type="component" value="Unassembled WGS sequence"/>
</dbReference>
<proteinExistence type="predicted"/>